<dbReference type="Proteomes" id="UP000837857">
    <property type="component" value="Chromosome 1"/>
</dbReference>
<reference evidence="2" key="1">
    <citation type="submission" date="2022-03" db="EMBL/GenBank/DDBJ databases">
        <authorList>
            <person name="Martin H S."/>
        </authorList>
    </citation>
    <scope>NUCLEOTIDE SEQUENCE</scope>
</reference>
<dbReference type="EMBL" id="OW152813">
    <property type="protein sequence ID" value="CAH2035997.1"/>
    <property type="molecule type" value="Genomic_DNA"/>
</dbReference>
<keyword evidence="3" id="KW-1185">Reference proteome</keyword>
<sequence>MKFGSSVPKIGPCVSSYRAMGRSGETARCDENIGGVSGAPETLGGTRPGGDGGGVGRSRVTEGSWRGNKIKASRWECSQGCQTEGGGEWAAFTVDGPAERKMPTESQLYG</sequence>
<organism evidence="2 3">
    <name type="scientific">Iphiclides podalirius</name>
    <name type="common">scarce swallowtail</name>
    <dbReference type="NCBI Taxonomy" id="110791"/>
    <lineage>
        <taxon>Eukaryota</taxon>
        <taxon>Metazoa</taxon>
        <taxon>Ecdysozoa</taxon>
        <taxon>Arthropoda</taxon>
        <taxon>Hexapoda</taxon>
        <taxon>Insecta</taxon>
        <taxon>Pterygota</taxon>
        <taxon>Neoptera</taxon>
        <taxon>Endopterygota</taxon>
        <taxon>Lepidoptera</taxon>
        <taxon>Glossata</taxon>
        <taxon>Ditrysia</taxon>
        <taxon>Papilionoidea</taxon>
        <taxon>Papilionidae</taxon>
        <taxon>Papilioninae</taxon>
        <taxon>Iphiclides</taxon>
    </lineage>
</organism>
<name>A0ABN8HQN5_9NEOP</name>
<gene>
    <name evidence="2" type="ORF">IPOD504_LOCUS799</name>
</gene>
<proteinExistence type="predicted"/>
<evidence type="ECO:0000256" key="1">
    <source>
        <dbReference type="SAM" id="MobiDB-lite"/>
    </source>
</evidence>
<accession>A0ABN8HQN5</accession>
<feature type="non-terminal residue" evidence="2">
    <location>
        <position position="1"/>
    </location>
</feature>
<protein>
    <submittedName>
        <fullName evidence="2">Uncharacterized protein</fullName>
    </submittedName>
</protein>
<evidence type="ECO:0000313" key="2">
    <source>
        <dbReference type="EMBL" id="CAH2035997.1"/>
    </source>
</evidence>
<feature type="compositionally biased region" description="Gly residues" evidence="1">
    <location>
        <begin position="46"/>
        <end position="56"/>
    </location>
</feature>
<feature type="region of interest" description="Disordered" evidence="1">
    <location>
        <begin position="24"/>
        <end position="65"/>
    </location>
</feature>
<evidence type="ECO:0000313" key="3">
    <source>
        <dbReference type="Proteomes" id="UP000837857"/>
    </source>
</evidence>